<proteinExistence type="predicted"/>
<evidence type="ECO:0000259" key="7">
    <source>
        <dbReference type="PROSITE" id="PS50268"/>
    </source>
</evidence>
<dbReference type="SMART" id="SM00112">
    <property type="entry name" value="CA"/>
    <property type="match status" value="1"/>
</dbReference>
<dbReference type="GO" id="GO:0005886">
    <property type="term" value="C:plasma membrane"/>
    <property type="evidence" value="ECO:0007669"/>
    <property type="project" value="TreeGrafter"/>
</dbReference>
<feature type="compositionally biased region" description="Basic and acidic residues" evidence="6">
    <location>
        <begin position="1"/>
        <end position="11"/>
    </location>
</feature>
<accession>A0A3P8DWX1</accession>
<feature type="domain" description="Cadherin" evidence="7">
    <location>
        <begin position="34"/>
        <end position="157"/>
    </location>
</feature>
<organism evidence="8 9">
    <name type="scientific">Echinostoma caproni</name>
    <dbReference type="NCBI Taxonomy" id="27848"/>
    <lineage>
        <taxon>Eukaryota</taxon>
        <taxon>Metazoa</taxon>
        <taxon>Spiralia</taxon>
        <taxon>Lophotrochozoa</taxon>
        <taxon>Platyhelminthes</taxon>
        <taxon>Trematoda</taxon>
        <taxon>Digenea</taxon>
        <taxon>Plagiorchiida</taxon>
        <taxon>Echinostomata</taxon>
        <taxon>Echinostomatoidea</taxon>
        <taxon>Echinostomatidae</taxon>
        <taxon>Echinostoma</taxon>
    </lineage>
</organism>
<dbReference type="GO" id="GO:0005509">
    <property type="term" value="F:calcium ion binding"/>
    <property type="evidence" value="ECO:0007669"/>
    <property type="project" value="UniProtKB-UniRule"/>
</dbReference>
<evidence type="ECO:0000256" key="3">
    <source>
        <dbReference type="ARBA" id="ARBA00022989"/>
    </source>
</evidence>
<dbReference type="InterPro" id="IPR050174">
    <property type="entry name" value="Protocadherin/Cadherin-CA"/>
</dbReference>
<dbReference type="PANTHER" id="PTHR24028:SF328">
    <property type="entry name" value="CADHERIN-3"/>
    <property type="match status" value="1"/>
</dbReference>
<evidence type="ECO:0000256" key="6">
    <source>
        <dbReference type="SAM" id="MobiDB-lite"/>
    </source>
</evidence>
<evidence type="ECO:0000256" key="4">
    <source>
        <dbReference type="ARBA" id="ARBA00023180"/>
    </source>
</evidence>
<dbReference type="OrthoDB" id="6252479at2759"/>
<evidence type="ECO:0000313" key="8">
    <source>
        <dbReference type="EMBL" id="VDP36495.1"/>
    </source>
</evidence>
<gene>
    <name evidence="8" type="ORF">ECPE_LOCUS1314</name>
</gene>
<evidence type="ECO:0000256" key="2">
    <source>
        <dbReference type="ARBA" id="ARBA00022692"/>
    </source>
</evidence>
<keyword evidence="3" id="KW-1133">Transmembrane helix</keyword>
<reference evidence="8 9" key="1">
    <citation type="submission" date="2018-11" db="EMBL/GenBank/DDBJ databases">
        <authorList>
            <consortium name="Pathogen Informatics"/>
        </authorList>
    </citation>
    <scope>NUCLEOTIDE SEQUENCE [LARGE SCALE GENOMIC DNA]</scope>
    <source>
        <strain evidence="8 9">Egypt</strain>
    </source>
</reference>
<dbReference type="SUPFAM" id="SSF49313">
    <property type="entry name" value="Cadherin-like"/>
    <property type="match status" value="1"/>
</dbReference>
<dbReference type="CDD" id="cd11304">
    <property type="entry name" value="Cadherin_repeat"/>
    <property type="match status" value="1"/>
</dbReference>
<dbReference type="GO" id="GO:0007156">
    <property type="term" value="P:homophilic cell adhesion via plasma membrane adhesion molecules"/>
    <property type="evidence" value="ECO:0007669"/>
    <property type="project" value="InterPro"/>
</dbReference>
<comment type="subcellular location">
    <subcellularLocation>
        <location evidence="1">Membrane</location>
        <topology evidence="1">Single-pass membrane protein</topology>
    </subcellularLocation>
</comment>
<dbReference type="Pfam" id="PF00028">
    <property type="entry name" value="Cadherin"/>
    <property type="match status" value="1"/>
</dbReference>
<keyword evidence="3" id="KW-0472">Membrane</keyword>
<dbReference type="PROSITE" id="PS50268">
    <property type="entry name" value="CADHERIN_2"/>
    <property type="match status" value="1"/>
</dbReference>
<dbReference type="InterPro" id="IPR015919">
    <property type="entry name" value="Cadherin-like_sf"/>
</dbReference>
<dbReference type="AlphaFoldDB" id="A0A3P8DWX1"/>
<dbReference type="PANTHER" id="PTHR24028">
    <property type="entry name" value="CADHERIN-87A"/>
    <property type="match status" value="1"/>
</dbReference>
<name>A0A3P8DWX1_9TREM</name>
<protein>
    <recommendedName>
        <fullName evidence="7">Cadherin domain-containing protein</fullName>
    </recommendedName>
</protein>
<keyword evidence="4" id="KW-0325">Glycoprotein</keyword>
<evidence type="ECO:0000313" key="9">
    <source>
        <dbReference type="Proteomes" id="UP000272942"/>
    </source>
</evidence>
<evidence type="ECO:0000256" key="5">
    <source>
        <dbReference type="PROSITE-ProRule" id="PRU00043"/>
    </source>
</evidence>
<evidence type="ECO:0000256" key="1">
    <source>
        <dbReference type="ARBA" id="ARBA00004167"/>
    </source>
</evidence>
<keyword evidence="5" id="KW-0106">Calcium</keyword>
<sequence length="176" mass="19776">MADSKELRTNQERGASATMESGQDWVREANGAVQRTQSPIHMSLHEKPGYLITTLQATDPDKDENAQIVYRVEELRRALGNITKPSGARTANLIRIDPSLGHIVLTRELDESDLGVHLIRVSASDRGLPNPRNVSKVRDHFAYTDTLDFLQNWLPYGLFHLGESWLISSLRFLAIS</sequence>
<dbReference type="EMBL" id="UZAN01007374">
    <property type="protein sequence ID" value="VDP36495.1"/>
    <property type="molecule type" value="Genomic_DNA"/>
</dbReference>
<keyword evidence="2" id="KW-0812">Transmembrane</keyword>
<keyword evidence="9" id="KW-1185">Reference proteome</keyword>
<dbReference type="InterPro" id="IPR002126">
    <property type="entry name" value="Cadherin-like_dom"/>
</dbReference>
<dbReference type="Proteomes" id="UP000272942">
    <property type="component" value="Unassembled WGS sequence"/>
</dbReference>
<dbReference type="Gene3D" id="2.60.40.60">
    <property type="entry name" value="Cadherins"/>
    <property type="match status" value="1"/>
</dbReference>
<feature type="region of interest" description="Disordered" evidence="6">
    <location>
        <begin position="1"/>
        <end position="23"/>
    </location>
</feature>